<name>A0A1I9G250_BRUMA</name>
<feature type="non-terminal residue" evidence="1">
    <location>
        <position position="1"/>
    </location>
</feature>
<accession>A0A1I9G250</accession>
<proteinExistence type="predicted"/>
<reference evidence="1" key="2">
    <citation type="submission" date="2012-12" db="EMBL/GenBank/DDBJ databases">
        <authorList>
            <consortium name="WormBase Consortium"/>
            <person name="Ghedin E."/>
            <person name="Paulini M."/>
        </authorList>
    </citation>
    <scope>NUCLEOTIDE SEQUENCE</scope>
    <source>
        <strain evidence="1">FR3</strain>
    </source>
</reference>
<reference evidence="1" key="1">
    <citation type="journal article" date="2007" name="Science">
        <title>Draft genome of the filarial nematode parasite Brugia malayi.</title>
        <authorList>
            <person name="Ghedin E."/>
            <person name="Wang S."/>
            <person name="Spiro D."/>
            <person name="Caler E."/>
            <person name="Zhao Q."/>
            <person name="Crabtree J."/>
            <person name="Allen J.E."/>
            <person name="Delcher A.L."/>
            <person name="Guiliano D.B."/>
            <person name="Miranda-Saavedra D."/>
            <person name="Angiuoli S.V."/>
            <person name="Creasy T."/>
            <person name="Amedeo P."/>
            <person name="Haas B."/>
            <person name="El-Sayed N.M."/>
            <person name="Wortman J.R."/>
            <person name="Feldblyum T."/>
            <person name="Tallon L."/>
            <person name="Schatz M."/>
            <person name="Shumway M."/>
            <person name="Koo H."/>
            <person name="Salzberg S.L."/>
            <person name="Schobel S."/>
            <person name="Pertea M."/>
            <person name="Pop M."/>
            <person name="White O."/>
            <person name="Barton G.J."/>
            <person name="Carlow C.K."/>
            <person name="Crawford M.J."/>
            <person name="Daub J."/>
            <person name="Dimmic M.W."/>
            <person name="Estes C.F."/>
            <person name="Foster J.M."/>
            <person name="Ganatra M."/>
            <person name="Gregory W.F."/>
            <person name="Johnson N.M."/>
            <person name="Jin J."/>
            <person name="Komuniecki R."/>
            <person name="Korf I."/>
            <person name="Kumar S."/>
            <person name="Laney S."/>
            <person name="Li B.W."/>
            <person name="Li W."/>
            <person name="Lindblom T.H."/>
            <person name="Lustigman S."/>
            <person name="Ma D."/>
            <person name="Maina C.V."/>
            <person name="Martin D.M."/>
            <person name="McCarter J.P."/>
            <person name="McReynolds L."/>
            <person name="Mitreva M."/>
            <person name="Nutman T.B."/>
            <person name="Parkinson J."/>
            <person name="Peregrin-Alvarez J.M."/>
            <person name="Poole C."/>
            <person name="Ren Q."/>
            <person name="Saunders L."/>
            <person name="Sluder A.E."/>
            <person name="Smith K."/>
            <person name="Stanke M."/>
            <person name="Unnasch T.R."/>
            <person name="Ware J."/>
            <person name="Wei A.D."/>
            <person name="Weil G."/>
            <person name="Williams D.J."/>
            <person name="Zhang Y."/>
            <person name="Williams S.A."/>
            <person name="Fraser-Liggett C."/>
            <person name="Slatko B."/>
            <person name="Blaxter M.L."/>
            <person name="Scott A.L."/>
        </authorList>
    </citation>
    <scope>NUCLEOTIDE SEQUENCE</scope>
    <source>
        <strain evidence="1">FR3</strain>
    </source>
</reference>
<organism evidence="1">
    <name type="scientific">Brugia malayi</name>
    <name type="common">Filarial nematode worm</name>
    <dbReference type="NCBI Taxonomy" id="6279"/>
    <lineage>
        <taxon>Eukaryota</taxon>
        <taxon>Metazoa</taxon>
        <taxon>Ecdysozoa</taxon>
        <taxon>Nematoda</taxon>
        <taxon>Chromadorea</taxon>
        <taxon>Rhabditida</taxon>
        <taxon>Spirurina</taxon>
        <taxon>Spiruromorpha</taxon>
        <taxon>Filarioidea</taxon>
        <taxon>Onchocercidae</taxon>
        <taxon>Brugia</taxon>
    </lineage>
</organism>
<dbReference type="AlphaFoldDB" id="A0A1I9G250"/>
<evidence type="ECO:0000313" key="1">
    <source>
        <dbReference type="EMBL" id="CDP95355.1"/>
    </source>
</evidence>
<sequence length="71" mass="8344">LGGWYNKRRQYRSVAFGTWKVGDARDLSIKRGEGQLIRKKKINIQSIICTINHTNDLFKNDFSYLIFFATM</sequence>
<dbReference type="EMBL" id="LN856939">
    <property type="protein sequence ID" value="CDP95355.1"/>
    <property type="molecule type" value="Genomic_DNA"/>
</dbReference>
<protein>
    <submittedName>
        <fullName evidence="1">Bm7428</fullName>
    </submittedName>
</protein>
<gene>
    <name evidence="1" type="primary">Bm7428</name>
    <name evidence="1" type="ORF">BM_Bm7428</name>
</gene>